<dbReference type="EMBL" id="MU069815">
    <property type="protein sequence ID" value="KAF5833369.1"/>
    <property type="molecule type" value="Genomic_DNA"/>
</dbReference>
<name>A0ABQ7GFJ0_DUNSA</name>
<dbReference type="Proteomes" id="UP000815325">
    <property type="component" value="Unassembled WGS sequence"/>
</dbReference>
<reference evidence="1" key="1">
    <citation type="submission" date="2017-08" db="EMBL/GenBank/DDBJ databases">
        <authorList>
            <person name="Polle J.E."/>
            <person name="Barry K."/>
            <person name="Cushman J."/>
            <person name="Schmutz J."/>
            <person name="Tran D."/>
            <person name="Hathwaick L.T."/>
            <person name="Yim W.C."/>
            <person name="Jenkins J."/>
            <person name="Mckie-Krisberg Z.M."/>
            <person name="Prochnik S."/>
            <person name="Lindquist E."/>
            <person name="Dockter R.B."/>
            <person name="Adam C."/>
            <person name="Molina H."/>
            <person name="Bunkerborg J."/>
            <person name="Jin E."/>
            <person name="Buchheim M."/>
            <person name="Magnuson J."/>
        </authorList>
    </citation>
    <scope>NUCLEOTIDE SEQUENCE</scope>
    <source>
        <strain evidence="1">CCAP 19/18</strain>
    </source>
</reference>
<evidence type="ECO:0000313" key="2">
    <source>
        <dbReference type="Proteomes" id="UP000815325"/>
    </source>
</evidence>
<accession>A0ABQ7GFJ0</accession>
<keyword evidence="2" id="KW-1185">Reference proteome</keyword>
<gene>
    <name evidence="1" type="ORF">DUNSADRAFT_10372</name>
</gene>
<organism evidence="1 2">
    <name type="scientific">Dunaliella salina</name>
    <name type="common">Green alga</name>
    <name type="synonym">Protococcus salinus</name>
    <dbReference type="NCBI Taxonomy" id="3046"/>
    <lineage>
        <taxon>Eukaryota</taxon>
        <taxon>Viridiplantae</taxon>
        <taxon>Chlorophyta</taxon>
        <taxon>core chlorophytes</taxon>
        <taxon>Chlorophyceae</taxon>
        <taxon>CS clade</taxon>
        <taxon>Chlamydomonadales</taxon>
        <taxon>Dunaliellaceae</taxon>
        <taxon>Dunaliella</taxon>
    </lineage>
</organism>
<evidence type="ECO:0000313" key="1">
    <source>
        <dbReference type="EMBL" id="KAF5833369.1"/>
    </source>
</evidence>
<protein>
    <submittedName>
        <fullName evidence="1">Uncharacterized protein</fullName>
    </submittedName>
</protein>
<comment type="caution">
    <text evidence="1">The sequence shown here is derived from an EMBL/GenBank/DDBJ whole genome shotgun (WGS) entry which is preliminary data.</text>
</comment>
<sequence length="93" mass="10224">MLGPYCVCYQALYQEAVHCKALCVYPKGGWQAPAVWAVGMLRSIVAISCECESNAQVHSTGVSASCAMLVLFVYAMKHYSRQQQIAKHSLLPQ</sequence>
<proteinExistence type="predicted"/>